<dbReference type="AlphaFoldDB" id="A0A8X6G802"/>
<organism evidence="2 3">
    <name type="scientific">Trichonephila clavata</name>
    <name type="common">Joro spider</name>
    <name type="synonym">Nephila clavata</name>
    <dbReference type="NCBI Taxonomy" id="2740835"/>
    <lineage>
        <taxon>Eukaryota</taxon>
        <taxon>Metazoa</taxon>
        <taxon>Ecdysozoa</taxon>
        <taxon>Arthropoda</taxon>
        <taxon>Chelicerata</taxon>
        <taxon>Arachnida</taxon>
        <taxon>Araneae</taxon>
        <taxon>Araneomorphae</taxon>
        <taxon>Entelegynae</taxon>
        <taxon>Araneoidea</taxon>
        <taxon>Nephilidae</taxon>
        <taxon>Trichonephila</taxon>
    </lineage>
</organism>
<evidence type="ECO:0008006" key="4">
    <source>
        <dbReference type="Google" id="ProtNLM"/>
    </source>
</evidence>
<keyword evidence="1" id="KW-0812">Transmembrane</keyword>
<accession>A0A8X6G802</accession>
<dbReference type="EMBL" id="BMAO01004881">
    <property type="protein sequence ID" value="GFQ97613.1"/>
    <property type="molecule type" value="Genomic_DNA"/>
</dbReference>
<keyword evidence="3" id="KW-1185">Reference proteome</keyword>
<feature type="transmembrane region" description="Helical" evidence="1">
    <location>
        <begin position="126"/>
        <end position="146"/>
    </location>
</feature>
<evidence type="ECO:0000256" key="1">
    <source>
        <dbReference type="SAM" id="Phobius"/>
    </source>
</evidence>
<gene>
    <name evidence="2" type="primary">AVEN_222285_1</name>
    <name evidence="2" type="ORF">TNCT_101331</name>
</gene>
<protein>
    <recommendedName>
        <fullName evidence="4">Gustatory receptor</fullName>
    </recommendedName>
</protein>
<sequence>MIMNKHINLIKKSFQPILILLHITGLESLPHKGFSKNSFLNFVLKCLQYLFRILECVAVASQLIASALLLNNKVHWVLFILVLLQVIVNLQTRKSRKQIHLSLITLHKCAQKLHCLQDGRKFQTSIFAYFSVMFGLNFSYIISYFYSSEGIMFKTSMKNSQFASQEVKQFFIFVPEILSVAFPVLSALVFISLTGYYGFVCFYAKFIFNRIEEKIKNLNKDCSCMPIIHTYVKLTTLLKSLDDYFSFSAFVIVLSSLTGLFYVNFGIHFLCVGDVIHFLAAEIWFSTLVCIIILSASATNSASLAAKEAIYSLPGKIPRYYYELEVLIRSDCMRDVSLTLWKIYKIDRSLILSALGTLITYGMLLVTMGSTIKSKPPKAQ</sequence>
<reference evidence="2" key="1">
    <citation type="submission" date="2020-07" db="EMBL/GenBank/DDBJ databases">
        <title>Multicomponent nature underlies the extraordinary mechanical properties of spider dragline silk.</title>
        <authorList>
            <person name="Kono N."/>
            <person name="Nakamura H."/>
            <person name="Mori M."/>
            <person name="Yoshida Y."/>
            <person name="Ohtoshi R."/>
            <person name="Malay A.D."/>
            <person name="Moran D.A.P."/>
            <person name="Tomita M."/>
            <person name="Numata K."/>
            <person name="Arakawa K."/>
        </authorList>
    </citation>
    <scope>NUCLEOTIDE SEQUENCE</scope>
</reference>
<keyword evidence="1" id="KW-1133">Transmembrane helix</keyword>
<name>A0A8X6G802_TRICU</name>
<feature type="transmembrane region" description="Helical" evidence="1">
    <location>
        <begin position="74"/>
        <end position="92"/>
    </location>
</feature>
<feature type="transmembrane region" description="Helical" evidence="1">
    <location>
        <begin position="275"/>
        <end position="294"/>
    </location>
</feature>
<dbReference type="Proteomes" id="UP000887116">
    <property type="component" value="Unassembled WGS sequence"/>
</dbReference>
<evidence type="ECO:0000313" key="3">
    <source>
        <dbReference type="Proteomes" id="UP000887116"/>
    </source>
</evidence>
<comment type="caution">
    <text evidence="2">The sequence shown here is derived from an EMBL/GenBank/DDBJ whole genome shotgun (WGS) entry which is preliminary data.</text>
</comment>
<feature type="transmembrane region" description="Helical" evidence="1">
    <location>
        <begin position="244"/>
        <end position="263"/>
    </location>
</feature>
<proteinExistence type="predicted"/>
<keyword evidence="1" id="KW-0472">Membrane</keyword>
<feature type="transmembrane region" description="Helical" evidence="1">
    <location>
        <begin position="350"/>
        <end position="372"/>
    </location>
</feature>
<feature type="transmembrane region" description="Helical" evidence="1">
    <location>
        <begin position="180"/>
        <end position="204"/>
    </location>
</feature>
<evidence type="ECO:0000313" key="2">
    <source>
        <dbReference type="EMBL" id="GFQ97613.1"/>
    </source>
</evidence>
<feature type="transmembrane region" description="Helical" evidence="1">
    <location>
        <begin position="49"/>
        <end position="68"/>
    </location>
</feature>